<gene>
    <name evidence="2" type="ORF">EGD98_18825</name>
</gene>
<proteinExistence type="predicted"/>
<comment type="caution">
    <text evidence="2">The sequence shown here is derived from an EMBL/GenBank/DDBJ whole genome shotgun (WGS) entry which is preliminary data.</text>
</comment>
<sequence>MTDQYSHADDAQFDDRDSAVAAALGMDIETGDGTGPDCEALLARLSDRDVDPVVATLLESLVQEREQLRERVDELENEVERTHDIATTASGKAEANDSRLEELEEEHDETRDIARSAVAKAQQLEADADQQEDVESLPEGVEPSSSPLDFFANCRETTVKEIFVERSNRQNTYRAVKVAKRWPEFGTERVDGSGVFFTKSDVRTALTAELGKQPHGQTVKRVWSKLQELGGDHLRVKSRQVGREQSATEILAMSMATAEALLEKRYLGLDLLDGDAAATGGVTPVVTAADGCAV</sequence>
<dbReference type="RefSeq" id="WP_220589895.1">
    <property type="nucleotide sequence ID" value="NZ_RKLQ01000005.1"/>
</dbReference>
<organism evidence="2 3">
    <name type="scientific">Haloarcula salinisoli</name>
    <dbReference type="NCBI Taxonomy" id="2487746"/>
    <lineage>
        <taxon>Archaea</taxon>
        <taxon>Methanobacteriati</taxon>
        <taxon>Methanobacteriota</taxon>
        <taxon>Stenosarchaea group</taxon>
        <taxon>Halobacteria</taxon>
        <taxon>Halobacteriales</taxon>
        <taxon>Haloarculaceae</taxon>
        <taxon>Haloarcula</taxon>
    </lineage>
</organism>
<evidence type="ECO:0000256" key="1">
    <source>
        <dbReference type="SAM" id="MobiDB-lite"/>
    </source>
</evidence>
<keyword evidence="3" id="KW-1185">Reference proteome</keyword>
<feature type="region of interest" description="Disordered" evidence="1">
    <location>
        <begin position="86"/>
        <end position="149"/>
    </location>
</feature>
<name>A0A8J7YLV0_9EURY</name>
<protein>
    <submittedName>
        <fullName evidence="2">Uncharacterized protein</fullName>
    </submittedName>
</protein>
<evidence type="ECO:0000313" key="2">
    <source>
        <dbReference type="EMBL" id="MBX0305701.1"/>
    </source>
</evidence>
<dbReference type="Proteomes" id="UP000783863">
    <property type="component" value="Unassembled WGS sequence"/>
</dbReference>
<evidence type="ECO:0000313" key="3">
    <source>
        <dbReference type="Proteomes" id="UP000783863"/>
    </source>
</evidence>
<feature type="compositionally biased region" description="Acidic residues" evidence="1">
    <location>
        <begin position="126"/>
        <end position="136"/>
    </location>
</feature>
<dbReference type="AlphaFoldDB" id="A0A8J7YLV0"/>
<reference evidence="2" key="1">
    <citation type="submission" date="2021-06" db="EMBL/GenBank/DDBJ databases">
        <title>Halomicroarcula sp. F24A a new haloarchaeum isolated from saline soil.</title>
        <authorList>
            <person name="Duran-Viseras A."/>
            <person name="Sanchez-Porro C."/>
            <person name="Ventosa A."/>
        </authorList>
    </citation>
    <scope>NUCLEOTIDE SEQUENCE</scope>
    <source>
        <strain evidence="2">F24A</strain>
    </source>
</reference>
<dbReference type="EMBL" id="RKLQ01000005">
    <property type="protein sequence ID" value="MBX0305701.1"/>
    <property type="molecule type" value="Genomic_DNA"/>
</dbReference>
<accession>A0A8J7YLV0</accession>